<reference evidence="8 9" key="2">
    <citation type="submission" date="2016-05" db="EMBL/GenBank/DDBJ databases">
        <title>Lineage-specific infection strategies underlie the spectrum of fungal disease in amphibians.</title>
        <authorList>
            <person name="Cuomo C.A."/>
            <person name="Farrer R.A."/>
            <person name="James T."/>
            <person name="Longcore J."/>
            <person name="Birren B."/>
        </authorList>
    </citation>
    <scope>NUCLEOTIDE SEQUENCE [LARGE SCALE GENOMIC DNA]</scope>
    <source>
        <strain evidence="8 9">JEL423</strain>
    </source>
</reference>
<evidence type="ECO:0000256" key="1">
    <source>
        <dbReference type="ARBA" id="ARBA00004123"/>
    </source>
</evidence>
<keyword evidence="4" id="KW-0736">Signalosome</keyword>
<evidence type="ECO:0000256" key="4">
    <source>
        <dbReference type="ARBA" id="ARBA00022790"/>
    </source>
</evidence>
<accession>A0A177WJ28</accession>
<evidence type="ECO:0000259" key="7">
    <source>
        <dbReference type="Pfam" id="PF10075"/>
    </source>
</evidence>
<dbReference type="OrthoDB" id="2094953at2759"/>
<dbReference type="EMBL" id="DS022303">
    <property type="protein sequence ID" value="OAJ39500.1"/>
    <property type="molecule type" value="Genomic_DNA"/>
</dbReference>
<feature type="compositionally biased region" description="Polar residues" evidence="6">
    <location>
        <begin position="124"/>
        <end position="133"/>
    </location>
</feature>
<dbReference type="PANTHER" id="PTHR13339">
    <property type="entry name" value="COP9 SIGNALOSOME COMPLEX SUBUNIT 8"/>
    <property type="match status" value="1"/>
</dbReference>
<comment type="subcellular location">
    <subcellularLocation>
        <location evidence="2">Cytoplasm</location>
    </subcellularLocation>
    <subcellularLocation>
        <location evidence="1">Nucleus</location>
    </subcellularLocation>
</comment>
<keyword evidence="5" id="KW-0539">Nucleus</keyword>
<dbReference type="InterPro" id="IPR033464">
    <property type="entry name" value="CSN8_PSD8_EIF3K"/>
</dbReference>
<dbReference type="PANTHER" id="PTHR13339:SF0">
    <property type="entry name" value="COP9 SIGNALOSOME COMPLEX SUBUNIT 8"/>
    <property type="match status" value="1"/>
</dbReference>
<organism evidence="8 9">
    <name type="scientific">Batrachochytrium dendrobatidis (strain JEL423)</name>
    <dbReference type="NCBI Taxonomy" id="403673"/>
    <lineage>
        <taxon>Eukaryota</taxon>
        <taxon>Fungi</taxon>
        <taxon>Fungi incertae sedis</taxon>
        <taxon>Chytridiomycota</taxon>
        <taxon>Chytridiomycota incertae sedis</taxon>
        <taxon>Chytridiomycetes</taxon>
        <taxon>Rhizophydiales</taxon>
        <taxon>Rhizophydiales incertae sedis</taxon>
        <taxon>Batrachochytrium</taxon>
    </lineage>
</organism>
<proteinExistence type="predicted"/>
<evidence type="ECO:0000313" key="8">
    <source>
        <dbReference type="EMBL" id="OAJ39500.1"/>
    </source>
</evidence>
<evidence type="ECO:0000313" key="9">
    <source>
        <dbReference type="Proteomes" id="UP000077115"/>
    </source>
</evidence>
<evidence type="ECO:0000256" key="5">
    <source>
        <dbReference type="ARBA" id="ARBA00023242"/>
    </source>
</evidence>
<evidence type="ECO:0000256" key="3">
    <source>
        <dbReference type="ARBA" id="ARBA00022490"/>
    </source>
</evidence>
<evidence type="ECO:0000256" key="6">
    <source>
        <dbReference type="SAM" id="MobiDB-lite"/>
    </source>
</evidence>
<dbReference type="GO" id="GO:0010387">
    <property type="term" value="P:COP9 signalosome assembly"/>
    <property type="evidence" value="ECO:0007669"/>
    <property type="project" value="InterPro"/>
</dbReference>
<dbReference type="GO" id="GO:0008180">
    <property type="term" value="C:COP9 signalosome"/>
    <property type="evidence" value="ECO:0007669"/>
    <property type="project" value="UniProtKB-KW"/>
</dbReference>
<reference evidence="8 9" key="1">
    <citation type="submission" date="2006-10" db="EMBL/GenBank/DDBJ databases">
        <title>The Genome Sequence of Batrachochytrium dendrobatidis JEL423.</title>
        <authorList>
            <consortium name="The Broad Institute Genome Sequencing Platform"/>
            <person name="Birren B."/>
            <person name="Lander E."/>
            <person name="Galagan J."/>
            <person name="Cuomo C."/>
            <person name="Devon K."/>
            <person name="Jaffe D."/>
            <person name="Butler J."/>
            <person name="Alvarez P."/>
            <person name="Gnerre S."/>
            <person name="Grabherr M."/>
            <person name="Kleber M."/>
            <person name="Mauceli E."/>
            <person name="Brockman W."/>
            <person name="Young S."/>
            <person name="LaButti K."/>
            <person name="Sykes S."/>
            <person name="DeCaprio D."/>
            <person name="Crawford M."/>
            <person name="Koehrsen M."/>
            <person name="Engels R."/>
            <person name="Montgomery P."/>
            <person name="Pearson M."/>
            <person name="Howarth C."/>
            <person name="Larson L."/>
            <person name="White J."/>
            <person name="O'Leary S."/>
            <person name="Kodira C."/>
            <person name="Zeng Q."/>
            <person name="Yandava C."/>
            <person name="Alvarado L."/>
            <person name="Longcore J."/>
            <person name="James T."/>
        </authorList>
    </citation>
    <scope>NUCLEOTIDE SEQUENCE [LARGE SCALE GENOMIC DNA]</scope>
    <source>
        <strain evidence="8 9">JEL423</strain>
    </source>
</reference>
<sequence length="235" mass="25681">MSVNTASIPHLVATKDYSQLASVCEILEQEQDLFLVTGAQSVPDLRIPTCLLASYIILNDLGAARYLVQRTTNPHRSKEFMALALVSVHLWKKDLEAVLIALDNLDIISTTATTTGTDMDRNSDGSTGNSQEHATQDDWMYRLLALVKDTVRTRSLGLIALAYSSISIPHFSTLMGVTADQVESVVASLGWRIQEGFIFPSPSKTQSTSKKHAASRPGLDRISTLAEYSIQLGLD</sequence>
<feature type="region of interest" description="Disordered" evidence="6">
    <location>
        <begin position="114"/>
        <end position="133"/>
    </location>
</feature>
<dbReference type="GO" id="GO:0005737">
    <property type="term" value="C:cytoplasm"/>
    <property type="evidence" value="ECO:0007669"/>
    <property type="project" value="UniProtKB-SubCell"/>
</dbReference>
<dbReference type="STRING" id="403673.A0A177WJ28"/>
<gene>
    <name evidence="8" type="ORF">BDEG_23339</name>
</gene>
<dbReference type="VEuPathDB" id="FungiDB:BDEG_23339"/>
<dbReference type="AlphaFoldDB" id="A0A177WJ28"/>
<protein>
    <recommendedName>
        <fullName evidence="7">CSN8/PSMD8/EIF3K domain-containing protein</fullName>
    </recommendedName>
</protein>
<dbReference type="InterPro" id="IPR033205">
    <property type="entry name" value="COP9_CSN8"/>
</dbReference>
<name>A0A177WJ28_BATDL</name>
<dbReference type="GO" id="GO:0000338">
    <property type="term" value="P:protein deneddylation"/>
    <property type="evidence" value="ECO:0007669"/>
    <property type="project" value="InterPro"/>
</dbReference>
<dbReference type="Pfam" id="PF10075">
    <property type="entry name" value="CSN8_PSD8_EIF3K"/>
    <property type="match status" value="1"/>
</dbReference>
<keyword evidence="3" id="KW-0963">Cytoplasm</keyword>
<feature type="domain" description="CSN8/PSMD8/EIF3K" evidence="7">
    <location>
        <begin position="147"/>
        <end position="202"/>
    </location>
</feature>
<dbReference type="Proteomes" id="UP000077115">
    <property type="component" value="Unassembled WGS sequence"/>
</dbReference>
<evidence type="ECO:0000256" key="2">
    <source>
        <dbReference type="ARBA" id="ARBA00004496"/>
    </source>
</evidence>